<evidence type="ECO:0008006" key="3">
    <source>
        <dbReference type="Google" id="ProtNLM"/>
    </source>
</evidence>
<sequence>MNEATHSIADQKQIGEDLEKFRFRSKVLDKLQMIQQELLLIRKFREVDVKTFHDLMQKHDGSLAAVYLQLQEIQTELQKLRIREGLKVSEYFGEFLSSEEKAEKAPGPNTIIAHEDLPSLEEPCDMNDYEFAERTQA</sequence>
<organism evidence="1 2">
    <name type="scientific">[Candida] anglica</name>
    <dbReference type="NCBI Taxonomy" id="148631"/>
    <lineage>
        <taxon>Eukaryota</taxon>
        <taxon>Fungi</taxon>
        <taxon>Dikarya</taxon>
        <taxon>Ascomycota</taxon>
        <taxon>Saccharomycotina</taxon>
        <taxon>Pichiomycetes</taxon>
        <taxon>Debaryomycetaceae</taxon>
        <taxon>Kurtzmaniella</taxon>
    </lineage>
</organism>
<protein>
    <recommendedName>
        <fullName evidence="3">SPX domain-containing protein</fullName>
    </recommendedName>
</protein>
<evidence type="ECO:0000313" key="2">
    <source>
        <dbReference type="Proteomes" id="UP001497600"/>
    </source>
</evidence>
<dbReference type="Proteomes" id="UP001497600">
    <property type="component" value="Chromosome H"/>
</dbReference>
<reference evidence="1 2" key="1">
    <citation type="submission" date="2024-01" db="EMBL/GenBank/DDBJ databases">
        <authorList>
            <consortium name="Genoscope - CEA"/>
            <person name="William W."/>
        </authorList>
    </citation>
    <scope>NUCLEOTIDE SEQUENCE [LARGE SCALE GENOMIC DNA]</scope>
    <source>
        <strain evidence="1 2">29B2s-10</strain>
    </source>
</reference>
<dbReference type="EMBL" id="OZ004260">
    <property type="protein sequence ID" value="CAK7921941.1"/>
    <property type="molecule type" value="Genomic_DNA"/>
</dbReference>
<gene>
    <name evidence="1" type="ORF">CAAN4_H20560</name>
</gene>
<proteinExistence type="predicted"/>
<evidence type="ECO:0000313" key="1">
    <source>
        <dbReference type="EMBL" id="CAK7921941.1"/>
    </source>
</evidence>
<name>A0ABP0EPU5_9ASCO</name>
<keyword evidence="2" id="KW-1185">Reference proteome</keyword>
<accession>A0ABP0EPU5</accession>